<dbReference type="PANTHER" id="PTHR34614:SF2">
    <property type="entry name" value="TRANSPOSASE IS4-LIKE DOMAIN-CONTAINING PROTEIN"/>
    <property type="match status" value="1"/>
</dbReference>
<keyword evidence="5" id="KW-1185">Reference proteome</keyword>
<keyword evidence="1" id="KW-0812">Transmembrane</keyword>
<evidence type="ECO:0000313" key="5">
    <source>
        <dbReference type="Proteomes" id="UP000000442"/>
    </source>
</evidence>
<dbReference type="OrthoDB" id="9121874at2"/>
<reference evidence="4" key="1">
    <citation type="submission" date="2008-05" db="EMBL/GenBank/DDBJ databases">
        <authorList>
            <person name="Strittmatter A."/>
            <person name="Liesegang H."/>
            <person name="Rabus R."/>
            <person name="Decker I."/>
            <person name="Amann J."/>
            <person name="Andres S."/>
            <person name="Henne A."/>
            <person name="Martinez-Arias R."/>
            <person name="Bartels D."/>
            <person name="Goesmann A."/>
            <person name="Krause L."/>
            <person name="Puehler A."/>
            <person name="Klenk H.-K."/>
            <person name="Richter M."/>
            <person name="Schueler M."/>
            <person name="Gloeckner F.O."/>
            <person name="Meyerdierks A."/>
            <person name="Widdel F."/>
            <person name="Gottschalk G."/>
            <person name="Amann R."/>
        </authorList>
    </citation>
    <scope>NUCLEOTIDE SEQUENCE</scope>
    <source>
        <strain>HRM2</strain>
    </source>
</reference>
<dbReference type="HOGENOM" id="CLU_034349_3_0_7"/>
<dbReference type="EMBL" id="CP001087">
    <property type="protein sequence ID" value="ACN15275.1"/>
    <property type="molecule type" value="Genomic_DNA"/>
</dbReference>
<dbReference type="InterPro" id="IPR025457">
    <property type="entry name" value="DUF4277"/>
</dbReference>
<proteinExistence type="predicted"/>
<dbReference type="RefSeq" id="WP_015902846.1">
    <property type="nucleotide sequence ID" value="NC_012108.1"/>
</dbReference>
<dbReference type="Pfam" id="PF14104">
    <property type="entry name" value="DUF4277"/>
    <property type="match status" value="1"/>
</dbReference>
<protein>
    <submittedName>
        <fullName evidence="4">Transposase (IS4 family protein)</fullName>
    </submittedName>
</protein>
<dbReference type="Proteomes" id="UP000000442">
    <property type="component" value="Chromosome"/>
</dbReference>
<keyword evidence="1" id="KW-1133">Transmembrane helix</keyword>
<organism evidence="4 5">
    <name type="scientific">Desulforapulum autotrophicum (strain ATCC 43914 / DSM 3382 / VKM B-1955 / HRM2)</name>
    <name type="common">Desulfobacterium autotrophicum</name>
    <dbReference type="NCBI Taxonomy" id="177437"/>
    <lineage>
        <taxon>Bacteria</taxon>
        <taxon>Pseudomonadati</taxon>
        <taxon>Thermodesulfobacteriota</taxon>
        <taxon>Desulfobacteria</taxon>
        <taxon>Desulfobacterales</taxon>
        <taxon>Desulfobacteraceae</taxon>
        <taxon>Desulforapulum</taxon>
    </lineage>
</organism>
<name>C0QDL1_DESAH</name>
<dbReference type="NCBIfam" id="NF033559">
    <property type="entry name" value="transpos_IS1634"/>
    <property type="match status" value="1"/>
</dbReference>
<dbReference type="EMBL" id="CP001087">
    <property type="protein sequence ID" value="ACN14051.1"/>
    <property type="molecule type" value="Genomic_DNA"/>
</dbReference>
<dbReference type="AlphaFoldDB" id="C0QDL1"/>
<dbReference type="PANTHER" id="PTHR34614">
    <property type="match status" value="1"/>
</dbReference>
<feature type="transmembrane region" description="Helical" evidence="1">
    <location>
        <begin position="465"/>
        <end position="482"/>
    </location>
</feature>
<dbReference type="eggNOG" id="COG5421">
    <property type="taxonomic scope" value="Bacteria"/>
</dbReference>
<sequence length="558" mass="63996">MKELPEIDGFTVQHLPIISSYARKIGIIDIINTLVPTEMGIDAGTVILGMVLDTLTGRSPLYRLNTFFKNQDTELLLGKKTDPRKFSDYTVGRVLDRIYEYGAMKVFSEISLRALDYFNIDRSHVSFDTTSVTVQGDYPLYSKDADNSKTMTITYGHSKDHRPDLKQFLVKMLCVDRTIPVFGQTEDGNASDKTINNEVLSSISKYMAENGIKKEGFIYIADSAMVTRKNMEKIGDGIRFISRLPATYKECSRLIQKSIVEDNWTDLGKLSDTTETQNRPAAVYKACESEAILYGRSYRAVVVHSSAHDKRRQNRIDRELKNEHTELSKRIKILSKQEFFCHADAEKAAIEMSEAKHVFYKPVTQVVEIPKYKRGRPKKDGSRALDKMMYSISCELAETDAVENLKKETGCFVLLCNVDRDGQKGYSSYDILRTYKDQYGIEQNFGFIKNTPIVNSIFLKKAERIEVLALVLLLSLLIWRLIEYNMRRYAKKENKDLPGWNKRRTFKPTSFMLMISFQYLMILKIGNHRRLNRPLSTKQLEYLKALGLKSQIFTTPGG</sequence>
<feature type="domain" description="DUF4277" evidence="2">
    <location>
        <begin position="11"/>
        <end position="112"/>
    </location>
</feature>
<dbReference type="KEGG" id="dat:HRM2_21770"/>
<gene>
    <name evidence="3" type="ordered locus">HRM2_09390</name>
    <name evidence="4" type="ordered locus">HRM2_21770</name>
</gene>
<reference evidence="4 5" key="2">
    <citation type="journal article" date="2009" name="Environ. Microbiol.">
        <title>Genome sequence of Desulfobacterium autotrophicum HRM2, a marine sulfate reducer oxidizing organic carbon completely to carbon dioxide.</title>
        <authorList>
            <person name="Strittmatter A.W."/>
            <person name="Liesegang H."/>
            <person name="Rabus R."/>
            <person name="Decker I."/>
            <person name="Amann J."/>
            <person name="Andres S."/>
            <person name="Henne A."/>
            <person name="Fricke W.F."/>
            <person name="Martinez-Arias R."/>
            <person name="Bartels D."/>
            <person name="Goesmann A."/>
            <person name="Krause L."/>
            <person name="Puehler A."/>
            <person name="Klenk H.P."/>
            <person name="Richter M."/>
            <person name="Schuler M."/>
            <person name="Gloeckner F.O."/>
            <person name="Meyerdierks A."/>
            <person name="Gottschalk G."/>
            <person name="Amann R."/>
        </authorList>
    </citation>
    <scope>NUCLEOTIDE SEQUENCE [LARGE SCALE GENOMIC DNA]</scope>
    <source>
        <strain evidence="5">ATCC 43914 / DSM 3382 / HRM2</strain>
        <strain evidence="4">HRM2</strain>
    </source>
</reference>
<accession>C0QDL1</accession>
<evidence type="ECO:0000259" key="2">
    <source>
        <dbReference type="Pfam" id="PF14104"/>
    </source>
</evidence>
<evidence type="ECO:0000313" key="4">
    <source>
        <dbReference type="EMBL" id="ACN15275.1"/>
    </source>
</evidence>
<dbReference type="KEGG" id="dat:HRM2_09390"/>
<evidence type="ECO:0000256" key="1">
    <source>
        <dbReference type="SAM" id="Phobius"/>
    </source>
</evidence>
<dbReference type="InterPro" id="IPR047654">
    <property type="entry name" value="IS1634_transpos"/>
</dbReference>
<evidence type="ECO:0000313" key="3">
    <source>
        <dbReference type="EMBL" id="ACN14051.1"/>
    </source>
</evidence>
<keyword evidence="1" id="KW-0472">Membrane</keyword>